<protein>
    <submittedName>
        <fullName evidence="1">Uncharacterized protein</fullName>
    </submittedName>
</protein>
<sequence length="182" mass="19915">MLGRRALLGAGAFLPAVARAQSGLWPEWIGLYDGAARFYRSIPLEDIYPPPKEPHVDLDDPAPFGVHFEIRATDDLPTIRLRIDAGPMQTAANGELLRFGPLIDGVAVLASNESRHGPRSATLTVGRDLLGTEALFAHADGSFWRRHFTVRFTPTGGDIILWVFDAAGTRARTWRGSAVKRS</sequence>
<keyword evidence="2" id="KW-1185">Reference proteome</keyword>
<accession>A0A512N563</accession>
<dbReference type="AlphaFoldDB" id="A0A512N563"/>
<organism evidence="1 2">
    <name type="scientific">Reyranella soli</name>
    <dbReference type="NCBI Taxonomy" id="1230389"/>
    <lineage>
        <taxon>Bacteria</taxon>
        <taxon>Pseudomonadati</taxon>
        <taxon>Pseudomonadota</taxon>
        <taxon>Alphaproteobacteria</taxon>
        <taxon>Hyphomicrobiales</taxon>
        <taxon>Reyranellaceae</taxon>
        <taxon>Reyranella</taxon>
    </lineage>
</organism>
<evidence type="ECO:0000313" key="1">
    <source>
        <dbReference type="EMBL" id="GEP54105.1"/>
    </source>
</evidence>
<proteinExistence type="predicted"/>
<evidence type="ECO:0000313" key="2">
    <source>
        <dbReference type="Proteomes" id="UP000321058"/>
    </source>
</evidence>
<dbReference type="EMBL" id="BKAJ01000021">
    <property type="protein sequence ID" value="GEP54105.1"/>
    <property type="molecule type" value="Genomic_DNA"/>
</dbReference>
<name>A0A512N563_9HYPH</name>
<reference evidence="1 2" key="1">
    <citation type="submission" date="2019-07" db="EMBL/GenBank/DDBJ databases">
        <title>Whole genome shotgun sequence of Reyranella soli NBRC 108950.</title>
        <authorList>
            <person name="Hosoyama A."/>
            <person name="Uohara A."/>
            <person name="Ohji S."/>
            <person name="Ichikawa N."/>
        </authorList>
    </citation>
    <scope>NUCLEOTIDE SEQUENCE [LARGE SCALE GENOMIC DNA]</scope>
    <source>
        <strain evidence="1 2">NBRC 108950</strain>
    </source>
</reference>
<dbReference type="RefSeq" id="WP_147147332.1">
    <property type="nucleotide sequence ID" value="NZ_BKAJ01000021.1"/>
</dbReference>
<dbReference type="OrthoDB" id="7375319at2"/>
<gene>
    <name evidence="1" type="ORF">RSO01_12710</name>
</gene>
<dbReference type="Proteomes" id="UP000321058">
    <property type="component" value="Unassembled WGS sequence"/>
</dbReference>
<comment type="caution">
    <text evidence="1">The sequence shown here is derived from an EMBL/GenBank/DDBJ whole genome shotgun (WGS) entry which is preliminary data.</text>
</comment>